<dbReference type="PANTHER" id="PTHR38467">
    <property type="match status" value="1"/>
</dbReference>
<dbReference type="PANTHER" id="PTHR38467:SF1">
    <property type="entry name" value="CONJUGATIVE TRANSFER: ASSEMBLY"/>
    <property type="match status" value="1"/>
</dbReference>
<proteinExistence type="predicted"/>
<dbReference type="InterPro" id="IPR053155">
    <property type="entry name" value="F-pilin_assembly_TraC"/>
</dbReference>
<evidence type="ECO:0000313" key="1">
    <source>
        <dbReference type="EMBL" id="EFD6887951.1"/>
    </source>
</evidence>
<sequence length="143" mass="16523">NIVDFDSDKASSAARAAWGNSSYKIILKQSAKEFAKYNQLYPDQFLPLQRDMIGKFGAAKDQWFSSFLLQVENHSSWHRLFVDPLSRAMYSSDGPDFEFVQQKRKEGLSIHEAVWQLAWKKSGPEMASLEAWLEEHEKYRSVA</sequence>
<gene>
    <name evidence="1" type="ORF">FZU14_28245</name>
</gene>
<dbReference type="EMBL" id="AASKVF010000146">
    <property type="protein sequence ID" value="EFD6887951.1"/>
    <property type="molecule type" value="Genomic_DNA"/>
</dbReference>
<dbReference type="Proteomes" id="UP000531962">
    <property type="component" value="Unassembled WGS sequence"/>
</dbReference>
<organism evidence="1 2">
    <name type="scientific">Escherichia coli</name>
    <dbReference type="NCBI Taxonomy" id="562"/>
    <lineage>
        <taxon>Bacteria</taxon>
        <taxon>Pseudomonadati</taxon>
        <taxon>Pseudomonadota</taxon>
        <taxon>Gammaproteobacteria</taxon>
        <taxon>Enterobacterales</taxon>
        <taxon>Enterobacteriaceae</taxon>
        <taxon>Escherichia</taxon>
    </lineage>
</organism>
<name>A0A8S7LFB5_ECOLX</name>
<feature type="non-terminal residue" evidence="1">
    <location>
        <position position="1"/>
    </location>
</feature>
<comment type="caution">
    <text evidence="1">The sequence shown here is derived from an EMBL/GenBank/DDBJ whole genome shotgun (WGS) entry which is preliminary data.</text>
</comment>
<evidence type="ECO:0000313" key="2">
    <source>
        <dbReference type="Proteomes" id="UP000531962"/>
    </source>
</evidence>
<protein>
    <recommendedName>
        <fullName evidence="3">Conjugal transfer protein TraC</fullName>
    </recommendedName>
</protein>
<evidence type="ECO:0008006" key="3">
    <source>
        <dbReference type="Google" id="ProtNLM"/>
    </source>
</evidence>
<dbReference type="AlphaFoldDB" id="A0A8S7LFB5"/>
<reference evidence="1 2" key="1">
    <citation type="submission" date="2019-08" db="EMBL/GenBank/DDBJ databases">
        <authorList>
            <consortium name="NARMS: The National Antimicrobial Resistance Monitoring System"/>
        </authorList>
    </citation>
    <scope>NUCLEOTIDE SEQUENCE [LARGE SCALE GENOMIC DNA]</scope>
    <source>
        <strain evidence="1 2">19MD07CB01-EC</strain>
    </source>
</reference>
<accession>A0A8S7LFB5</accession>